<feature type="compositionally biased region" description="Basic and acidic residues" evidence="1">
    <location>
        <begin position="308"/>
        <end position="319"/>
    </location>
</feature>
<dbReference type="SUPFAM" id="SSF51261">
    <property type="entry name" value="Duplicated hybrid motif"/>
    <property type="match status" value="1"/>
</dbReference>
<accession>A0ABT9WV72</accession>
<keyword evidence="2" id="KW-0812">Transmembrane</keyword>
<keyword evidence="2" id="KW-1133">Transmembrane helix</keyword>
<protein>
    <submittedName>
        <fullName evidence="4">Stage II sporulation protein Q</fullName>
    </submittedName>
</protein>
<keyword evidence="2" id="KW-0472">Membrane</keyword>
<dbReference type="EMBL" id="JAUSTT010000019">
    <property type="protein sequence ID" value="MDQ0177201.1"/>
    <property type="molecule type" value="Genomic_DNA"/>
</dbReference>
<keyword evidence="5" id="KW-1185">Reference proteome</keyword>
<feature type="domain" description="M23ase beta-sheet core" evidence="3">
    <location>
        <begin position="161"/>
        <end position="259"/>
    </location>
</feature>
<evidence type="ECO:0000313" key="4">
    <source>
        <dbReference type="EMBL" id="MDQ0177201.1"/>
    </source>
</evidence>
<feature type="region of interest" description="Disordered" evidence="1">
    <location>
        <begin position="274"/>
        <end position="319"/>
    </location>
</feature>
<evidence type="ECO:0000256" key="2">
    <source>
        <dbReference type="SAM" id="Phobius"/>
    </source>
</evidence>
<feature type="transmembrane region" description="Helical" evidence="2">
    <location>
        <begin position="6"/>
        <end position="32"/>
    </location>
</feature>
<dbReference type="Proteomes" id="UP001223586">
    <property type="component" value="Unassembled WGS sequence"/>
</dbReference>
<dbReference type="PANTHER" id="PTHR21666:SF291">
    <property type="entry name" value="STAGE II SPORULATION PROTEIN Q"/>
    <property type="match status" value="1"/>
</dbReference>
<dbReference type="InterPro" id="IPR011055">
    <property type="entry name" value="Dup_hybrid_motif"/>
</dbReference>
<feature type="compositionally biased region" description="Basic and acidic residues" evidence="1">
    <location>
        <begin position="283"/>
        <end position="294"/>
    </location>
</feature>
<dbReference type="PANTHER" id="PTHR21666">
    <property type="entry name" value="PEPTIDASE-RELATED"/>
    <property type="match status" value="1"/>
</dbReference>
<reference evidence="4 5" key="1">
    <citation type="submission" date="2023-07" db="EMBL/GenBank/DDBJ databases">
        <title>Genomic Encyclopedia of Type Strains, Phase IV (KMG-IV): sequencing the most valuable type-strain genomes for metagenomic binning, comparative biology and taxonomic classification.</title>
        <authorList>
            <person name="Goeker M."/>
        </authorList>
    </citation>
    <scope>NUCLEOTIDE SEQUENCE [LARGE SCALE GENOMIC DNA]</scope>
    <source>
        <strain evidence="4 5">DSM 23837</strain>
    </source>
</reference>
<gene>
    <name evidence="4" type="ORF">J2S08_003080</name>
</gene>
<evidence type="ECO:0000313" key="5">
    <source>
        <dbReference type="Proteomes" id="UP001223586"/>
    </source>
</evidence>
<evidence type="ECO:0000259" key="3">
    <source>
        <dbReference type="Pfam" id="PF01551"/>
    </source>
</evidence>
<feature type="compositionally biased region" description="Acidic residues" evidence="1">
    <location>
        <begin position="298"/>
        <end position="307"/>
    </location>
</feature>
<dbReference type="InterPro" id="IPR050570">
    <property type="entry name" value="Cell_wall_metabolism_enzyme"/>
</dbReference>
<sequence length="319" mass="36531">MKKMAYIIAMIQAILNLLTFSHWNVYIFSYLFKMIAEVMIMREEEKKQSSRKMKIRSMFKKRWVFPAIYLVSAALVIIAVFWFQSANRDHTAQDKYNLDSNLLTQENMDEPAVEVSNPTENFKMPVKNPENAVIEKEFYDKDASKEKQQEALIVYKNSYYPNRGIDIVMKDGKEFKVLAAMSGTVANVQEDSLLGNTILIEHEQGVTTQYQSVKDIKVEVGDQVKQGQALATASNSAFHENAGIHVHFEIRKDDIPVDPISYFNKPITALVEKVEDVEEQADKDEQSVEEKDPQDADSTPEMEDVDSPLEKEIDAKDKE</sequence>
<evidence type="ECO:0000256" key="1">
    <source>
        <dbReference type="SAM" id="MobiDB-lite"/>
    </source>
</evidence>
<dbReference type="Gene3D" id="2.70.70.10">
    <property type="entry name" value="Glucose Permease (Domain IIA)"/>
    <property type="match status" value="1"/>
</dbReference>
<proteinExistence type="predicted"/>
<dbReference type="InterPro" id="IPR016047">
    <property type="entry name" value="M23ase_b-sheet_dom"/>
</dbReference>
<name>A0ABT9WV72_9BACI</name>
<dbReference type="Pfam" id="PF01551">
    <property type="entry name" value="Peptidase_M23"/>
    <property type="match status" value="1"/>
</dbReference>
<comment type="caution">
    <text evidence="4">The sequence shown here is derived from an EMBL/GenBank/DDBJ whole genome shotgun (WGS) entry which is preliminary data.</text>
</comment>
<dbReference type="CDD" id="cd12797">
    <property type="entry name" value="M23_peptidase"/>
    <property type="match status" value="1"/>
</dbReference>
<dbReference type="RefSeq" id="WP_307230992.1">
    <property type="nucleotide sequence ID" value="NZ_JAUSTT010000019.1"/>
</dbReference>
<organism evidence="4 5">
    <name type="scientific">Bacillus chungangensis</name>
    <dbReference type="NCBI Taxonomy" id="587633"/>
    <lineage>
        <taxon>Bacteria</taxon>
        <taxon>Bacillati</taxon>
        <taxon>Bacillota</taxon>
        <taxon>Bacilli</taxon>
        <taxon>Bacillales</taxon>
        <taxon>Bacillaceae</taxon>
        <taxon>Bacillus</taxon>
    </lineage>
</organism>
<feature type="transmembrane region" description="Helical" evidence="2">
    <location>
        <begin position="63"/>
        <end position="83"/>
    </location>
</feature>